<sequence>MQPNSIGTNYKLSLLAYGTNPILLLNTEYAYERGNDSMLCLE</sequence>
<dbReference type="AlphaFoldDB" id="A0A0A8Y556"/>
<organism evidence="1">
    <name type="scientific">Arundo donax</name>
    <name type="common">Giant reed</name>
    <name type="synonym">Donax arundinaceus</name>
    <dbReference type="NCBI Taxonomy" id="35708"/>
    <lineage>
        <taxon>Eukaryota</taxon>
        <taxon>Viridiplantae</taxon>
        <taxon>Streptophyta</taxon>
        <taxon>Embryophyta</taxon>
        <taxon>Tracheophyta</taxon>
        <taxon>Spermatophyta</taxon>
        <taxon>Magnoliopsida</taxon>
        <taxon>Liliopsida</taxon>
        <taxon>Poales</taxon>
        <taxon>Poaceae</taxon>
        <taxon>PACMAD clade</taxon>
        <taxon>Arundinoideae</taxon>
        <taxon>Arundineae</taxon>
        <taxon>Arundo</taxon>
    </lineage>
</organism>
<reference evidence="1" key="2">
    <citation type="journal article" date="2015" name="Data Brief">
        <title>Shoot transcriptome of the giant reed, Arundo donax.</title>
        <authorList>
            <person name="Barrero R.A."/>
            <person name="Guerrero F.D."/>
            <person name="Moolhuijzen P."/>
            <person name="Goolsby J.A."/>
            <person name="Tidwell J."/>
            <person name="Bellgard S.E."/>
            <person name="Bellgard M.I."/>
        </authorList>
    </citation>
    <scope>NUCLEOTIDE SEQUENCE</scope>
    <source>
        <tissue evidence="1">Shoot tissue taken approximately 20 cm above the soil surface</tissue>
    </source>
</reference>
<proteinExistence type="predicted"/>
<accession>A0A0A8Y556</accession>
<evidence type="ECO:0000313" key="1">
    <source>
        <dbReference type="EMBL" id="JAD20033.1"/>
    </source>
</evidence>
<name>A0A0A8Y556_ARUDO</name>
<protein>
    <submittedName>
        <fullName evidence="1">Uncharacterized protein</fullName>
    </submittedName>
</protein>
<dbReference type="EMBL" id="GBRH01277862">
    <property type="protein sequence ID" value="JAD20033.1"/>
    <property type="molecule type" value="Transcribed_RNA"/>
</dbReference>
<reference evidence="1" key="1">
    <citation type="submission" date="2014-09" db="EMBL/GenBank/DDBJ databases">
        <authorList>
            <person name="Magalhaes I.L.F."/>
            <person name="Oliveira U."/>
            <person name="Santos F.R."/>
            <person name="Vidigal T.H.D.A."/>
            <person name="Brescovit A.D."/>
            <person name="Santos A.J."/>
        </authorList>
    </citation>
    <scope>NUCLEOTIDE SEQUENCE</scope>
    <source>
        <tissue evidence="1">Shoot tissue taken approximately 20 cm above the soil surface</tissue>
    </source>
</reference>